<organism evidence="1 2">
    <name type="scientific">Candidatus Filomicrobium marinum</name>
    <dbReference type="NCBI Taxonomy" id="1608628"/>
    <lineage>
        <taxon>Bacteria</taxon>
        <taxon>Pseudomonadati</taxon>
        <taxon>Pseudomonadota</taxon>
        <taxon>Alphaproteobacteria</taxon>
        <taxon>Hyphomicrobiales</taxon>
        <taxon>Hyphomicrobiaceae</taxon>
        <taxon>Filomicrobium</taxon>
    </lineage>
</organism>
<accession>A0A0D6JIB5</accession>
<evidence type="ECO:0008006" key="3">
    <source>
        <dbReference type="Google" id="ProtNLM"/>
    </source>
</evidence>
<proteinExistence type="predicted"/>
<name>A0A0D6JIB5_9HYPH</name>
<dbReference type="KEGG" id="fil:BN1229_v1_2740"/>
<dbReference type="Pfam" id="PF17784">
    <property type="entry name" value="Sulfotransfer_4"/>
    <property type="match status" value="1"/>
</dbReference>
<reference evidence="2" key="1">
    <citation type="submission" date="2015-02" db="EMBL/GenBank/DDBJ databases">
        <authorList>
            <person name="Chooi Y.-H."/>
        </authorList>
    </citation>
    <scope>NUCLEOTIDE SEQUENCE [LARGE SCALE GENOMIC DNA]</scope>
    <source>
        <strain evidence="2">strain Y</strain>
    </source>
</reference>
<dbReference type="OrthoDB" id="7976614at2"/>
<evidence type="ECO:0000313" key="1">
    <source>
        <dbReference type="EMBL" id="CPR21719.1"/>
    </source>
</evidence>
<dbReference type="RefSeq" id="WP_046478551.1">
    <property type="nucleotide sequence ID" value="NZ_LN829118.1"/>
</dbReference>
<dbReference type="SUPFAM" id="SSF52540">
    <property type="entry name" value="P-loop containing nucleoside triphosphate hydrolases"/>
    <property type="match status" value="1"/>
</dbReference>
<protein>
    <recommendedName>
        <fullName evidence="3">Sulfotransferase family protein</fullName>
    </recommendedName>
</protein>
<keyword evidence="2" id="KW-1185">Reference proteome</keyword>
<dbReference type="KEGG" id="fiy:BN1229_v1_3172"/>
<gene>
    <name evidence="1" type="ORF">YBN1229_v1_3172</name>
</gene>
<sequence length="207" mass="24400">MLNIIDRGRNILQQTLAPDEKIFFIGFNKCGTTSLHHLMTQHAIRSTHWNNGQLADDIEKLLSDKNNLKKYLSRATAYSDIIYSTHREQIEGNKHFRLFHELFPRAYFILNDRNLEAWVKSRSNHHNGSHLERCMAAWKTDERGVKTIWRQTYEAHTNDVLDYFNGHARFLHFRIDRDSINMLIDFLSPSFTLRARGWKITNATKQG</sequence>
<dbReference type="Gene3D" id="3.40.50.300">
    <property type="entry name" value="P-loop containing nucleotide triphosphate hydrolases"/>
    <property type="match status" value="1"/>
</dbReference>
<dbReference type="EMBL" id="LN829119">
    <property type="protein sequence ID" value="CPR21719.1"/>
    <property type="molecule type" value="Genomic_DNA"/>
</dbReference>
<dbReference type="InterPro" id="IPR027417">
    <property type="entry name" value="P-loop_NTPase"/>
</dbReference>
<evidence type="ECO:0000313" key="2">
    <source>
        <dbReference type="Proteomes" id="UP000033187"/>
    </source>
</evidence>
<dbReference type="InterPro" id="IPR040632">
    <property type="entry name" value="Sulfotransfer_4"/>
</dbReference>
<dbReference type="AlphaFoldDB" id="A0A0D6JIB5"/>
<dbReference type="Proteomes" id="UP000033187">
    <property type="component" value="Chromosome 1"/>
</dbReference>